<dbReference type="Proteomes" id="UP001204953">
    <property type="component" value="Unassembled WGS sequence"/>
</dbReference>
<evidence type="ECO:0000313" key="2">
    <source>
        <dbReference type="Proteomes" id="UP001204953"/>
    </source>
</evidence>
<comment type="caution">
    <text evidence="1">The sequence shown here is derived from an EMBL/GenBank/DDBJ whole genome shotgun (WGS) entry which is preliminary data.</text>
</comment>
<reference evidence="1" key="1">
    <citation type="submission" date="2022-06" db="EMBL/GenBank/DDBJ databases">
        <title>New cyanobacteria of genus Symplocastrum in benthos of Lake Baikal.</title>
        <authorList>
            <person name="Sorokovikova E."/>
            <person name="Tikhonova I."/>
            <person name="Krasnopeev A."/>
            <person name="Evseev P."/>
            <person name="Gladkikh A."/>
            <person name="Belykh O."/>
        </authorList>
    </citation>
    <scope>NUCLEOTIDE SEQUENCE</scope>
    <source>
        <strain evidence="1">BBK-W-15</strain>
    </source>
</reference>
<organism evidence="1 2">
    <name type="scientific">Limnofasciculus baicalensis BBK-W-15</name>
    <dbReference type="NCBI Taxonomy" id="2699891"/>
    <lineage>
        <taxon>Bacteria</taxon>
        <taxon>Bacillati</taxon>
        <taxon>Cyanobacteriota</taxon>
        <taxon>Cyanophyceae</taxon>
        <taxon>Coleofasciculales</taxon>
        <taxon>Coleofasciculaceae</taxon>
        <taxon>Limnofasciculus</taxon>
        <taxon>Limnofasciculus baicalensis</taxon>
    </lineage>
</organism>
<keyword evidence="2" id="KW-1185">Reference proteome</keyword>
<gene>
    <name evidence="1" type="ORF">NJ959_07245</name>
</gene>
<dbReference type="EMBL" id="JAMZMM010000046">
    <property type="protein sequence ID" value="MCP2728269.1"/>
    <property type="molecule type" value="Genomic_DNA"/>
</dbReference>
<protein>
    <submittedName>
        <fullName evidence="1">Cephalosporin hydroxylase</fullName>
    </submittedName>
</protein>
<dbReference type="InterPro" id="IPR007072">
    <property type="entry name" value="RNMT_CmcI"/>
</dbReference>
<accession>A0AAE3GPS4</accession>
<dbReference type="Gene3D" id="3.40.50.150">
    <property type="entry name" value="Vaccinia Virus protein VP39"/>
    <property type="match status" value="1"/>
</dbReference>
<proteinExistence type="predicted"/>
<dbReference type="InterPro" id="IPR029063">
    <property type="entry name" value="SAM-dependent_MTases_sf"/>
</dbReference>
<dbReference type="RefSeq" id="WP_254011069.1">
    <property type="nucleotide sequence ID" value="NZ_JAMZMM010000046.1"/>
</dbReference>
<name>A0AAE3GPS4_9CYAN</name>
<dbReference type="Pfam" id="PF04989">
    <property type="entry name" value="RMNT_CmcI"/>
    <property type="match status" value="1"/>
</dbReference>
<dbReference type="SUPFAM" id="SSF53335">
    <property type="entry name" value="S-adenosyl-L-methionine-dependent methyltransferases"/>
    <property type="match status" value="1"/>
</dbReference>
<dbReference type="AlphaFoldDB" id="A0AAE3GPS4"/>
<dbReference type="GO" id="GO:0008168">
    <property type="term" value="F:methyltransferase activity"/>
    <property type="evidence" value="ECO:0007669"/>
    <property type="project" value="InterPro"/>
</dbReference>
<sequence>MSFQKFVQEAAYKVAPFKPNRFAKISEREDKCAIPVPAWRALLANRDLFTWKGIPFLKGCTEIALYSMLLYELRPKTIIEIGALSGGSAIWLADHLELFQIEGCVYCIDIDLSLLDEKAKTDSRVHFLEGDCNNMGAIMSPELLSGLAHPWLIVEDAHANVVGVVEYFHENGLKSGDYLIVEDTNKTMWELDREELDRDDLDEQELIEKGEQKLAELKSWLMLHENEYLIDTYYQDMYGYNGSRNWNSILKRVEKNF</sequence>
<dbReference type="GO" id="GO:0008610">
    <property type="term" value="P:lipid biosynthetic process"/>
    <property type="evidence" value="ECO:0007669"/>
    <property type="project" value="InterPro"/>
</dbReference>
<evidence type="ECO:0000313" key="1">
    <source>
        <dbReference type="EMBL" id="MCP2728269.1"/>
    </source>
</evidence>